<feature type="domain" description="LOB" evidence="3">
    <location>
        <begin position="2"/>
        <end position="38"/>
    </location>
</feature>
<feature type="compositionally biased region" description="Pro residues" evidence="2">
    <location>
        <begin position="52"/>
        <end position="66"/>
    </location>
</feature>
<evidence type="ECO:0000313" key="4">
    <source>
        <dbReference type="EMBL" id="GJN15691.1"/>
    </source>
</evidence>
<evidence type="ECO:0000256" key="1">
    <source>
        <dbReference type="ARBA" id="ARBA00005474"/>
    </source>
</evidence>
<dbReference type="AlphaFoldDB" id="A0AAV5DZI2"/>
<evidence type="ECO:0000256" key="2">
    <source>
        <dbReference type="SAM" id="MobiDB-lite"/>
    </source>
</evidence>
<feature type="region of interest" description="Disordered" evidence="2">
    <location>
        <begin position="47"/>
        <end position="66"/>
    </location>
</feature>
<comment type="similarity">
    <text evidence="1">Belongs to the LOB domain-containing protein family.</text>
</comment>
<dbReference type="InterPro" id="IPR004883">
    <property type="entry name" value="LOB"/>
</dbReference>
<proteinExistence type="inferred from homology"/>
<dbReference type="EMBL" id="BQKI01000072">
    <property type="protein sequence ID" value="GJN15691.1"/>
    <property type="molecule type" value="Genomic_DNA"/>
</dbReference>
<keyword evidence="5" id="KW-1185">Reference proteome</keyword>
<evidence type="ECO:0000259" key="3">
    <source>
        <dbReference type="Pfam" id="PF03195"/>
    </source>
</evidence>
<evidence type="ECO:0000313" key="5">
    <source>
        <dbReference type="Proteomes" id="UP001054889"/>
    </source>
</evidence>
<sequence>MAAEAQWRVRDPVYGSAGIIDRLQQQISAAQRDLATTRAEIAMARHASRPVQQPPPLMTLPPPPPPPPALCNVRHLLAMQAPHEEVVEEEPLMDPDVFLDLDDL</sequence>
<organism evidence="4 5">
    <name type="scientific">Eleusine coracana subsp. coracana</name>
    <dbReference type="NCBI Taxonomy" id="191504"/>
    <lineage>
        <taxon>Eukaryota</taxon>
        <taxon>Viridiplantae</taxon>
        <taxon>Streptophyta</taxon>
        <taxon>Embryophyta</taxon>
        <taxon>Tracheophyta</taxon>
        <taxon>Spermatophyta</taxon>
        <taxon>Magnoliopsida</taxon>
        <taxon>Liliopsida</taxon>
        <taxon>Poales</taxon>
        <taxon>Poaceae</taxon>
        <taxon>PACMAD clade</taxon>
        <taxon>Chloridoideae</taxon>
        <taxon>Cynodonteae</taxon>
        <taxon>Eleusininae</taxon>
        <taxon>Eleusine</taxon>
    </lineage>
</organism>
<dbReference type="PANTHER" id="PTHR31301:SF159">
    <property type="entry name" value="LOB DOMAIN-CONTAINING PROTEIN 23"/>
    <property type="match status" value="1"/>
</dbReference>
<reference evidence="4" key="1">
    <citation type="journal article" date="2018" name="DNA Res.">
        <title>Multiple hybrid de novo genome assembly of finger millet, an orphan allotetraploid crop.</title>
        <authorList>
            <person name="Hatakeyama M."/>
            <person name="Aluri S."/>
            <person name="Balachadran M.T."/>
            <person name="Sivarajan S.R."/>
            <person name="Patrignani A."/>
            <person name="Gruter S."/>
            <person name="Poveda L."/>
            <person name="Shimizu-Inatsugi R."/>
            <person name="Baeten J."/>
            <person name="Francoijs K.J."/>
            <person name="Nataraja K.N."/>
            <person name="Reddy Y.A.N."/>
            <person name="Phadnis S."/>
            <person name="Ravikumar R.L."/>
            <person name="Schlapbach R."/>
            <person name="Sreeman S.M."/>
            <person name="Shimizu K.K."/>
        </authorList>
    </citation>
    <scope>NUCLEOTIDE SEQUENCE</scope>
</reference>
<gene>
    <name evidence="4" type="primary">gb02627</name>
    <name evidence="4" type="ORF">PR202_gb02627</name>
</gene>
<name>A0AAV5DZI2_ELECO</name>
<reference evidence="4" key="2">
    <citation type="submission" date="2021-12" db="EMBL/GenBank/DDBJ databases">
        <title>Resequencing data analysis of finger millet.</title>
        <authorList>
            <person name="Hatakeyama M."/>
            <person name="Aluri S."/>
            <person name="Balachadran M.T."/>
            <person name="Sivarajan S.R."/>
            <person name="Poveda L."/>
            <person name="Shimizu-Inatsugi R."/>
            <person name="Schlapbach R."/>
            <person name="Sreeman S.M."/>
            <person name="Shimizu K.K."/>
        </authorList>
    </citation>
    <scope>NUCLEOTIDE SEQUENCE</scope>
</reference>
<dbReference type="PANTHER" id="PTHR31301">
    <property type="entry name" value="LOB DOMAIN-CONTAINING PROTEIN 4-RELATED"/>
    <property type="match status" value="1"/>
</dbReference>
<dbReference type="Pfam" id="PF03195">
    <property type="entry name" value="LOB"/>
    <property type="match status" value="1"/>
</dbReference>
<dbReference type="Proteomes" id="UP001054889">
    <property type="component" value="Unassembled WGS sequence"/>
</dbReference>
<comment type="caution">
    <text evidence="4">The sequence shown here is derived from an EMBL/GenBank/DDBJ whole genome shotgun (WGS) entry which is preliminary data.</text>
</comment>
<accession>A0AAV5DZI2</accession>
<protein>
    <recommendedName>
        <fullName evidence="3">LOB domain-containing protein</fullName>
    </recommendedName>
</protein>